<sequence length="107" mass="12387">MRQERTSPSEQEASFRARALQDLSRNLVNTIFPHFLGLSYSQNTSCVSDNKGQPTSSIPISLPPSIQQQLYTLSQDEDYTPHYYYNKSDYMCLSSRPLYPYIFDFSI</sequence>
<dbReference type="EMBL" id="RRYP01013081">
    <property type="protein sequence ID" value="TNV76716.1"/>
    <property type="molecule type" value="Genomic_DNA"/>
</dbReference>
<name>A0A8J8T066_HALGN</name>
<gene>
    <name evidence="1" type="ORF">FGO68_gene473</name>
</gene>
<proteinExistence type="predicted"/>
<evidence type="ECO:0000313" key="2">
    <source>
        <dbReference type="Proteomes" id="UP000785679"/>
    </source>
</evidence>
<reference evidence="1" key="1">
    <citation type="submission" date="2019-06" db="EMBL/GenBank/DDBJ databases">
        <authorList>
            <person name="Zheng W."/>
        </authorList>
    </citation>
    <scope>NUCLEOTIDE SEQUENCE</scope>
    <source>
        <strain evidence="1">QDHG01</strain>
    </source>
</reference>
<keyword evidence="2" id="KW-1185">Reference proteome</keyword>
<accession>A0A8J8T066</accession>
<organism evidence="1 2">
    <name type="scientific">Halteria grandinella</name>
    <dbReference type="NCBI Taxonomy" id="5974"/>
    <lineage>
        <taxon>Eukaryota</taxon>
        <taxon>Sar</taxon>
        <taxon>Alveolata</taxon>
        <taxon>Ciliophora</taxon>
        <taxon>Intramacronucleata</taxon>
        <taxon>Spirotrichea</taxon>
        <taxon>Stichotrichia</taxon>
        <taxon>Sporadotrichida</taxon>
        <taxon>Halteriidae</taxon>
        <taxon>Halteria</taxon>
    </lineage>
</organism>
<dbReference type="AlphaFoldDB" id="A0A8J8T066"/>
<dbReference type="Proteomes" id="UP000785679">
    <property type="component" value="Unassembled WGS sequence"/>
</dbReference>
<evidence type="ECO:0000313" key="1">
    <source>
        <dbReference type="EMBL" id="TNV76716.1"/>
    </source>
</evidence>
<protein>
    <submittedName>
        <fullName evidence="1">Uncharacterized protein</fullName>
    </submittedName>
</protein>
<comment type="caution">
    <text evidence="1">The sequence shown here is derived from an EMBL/GenBank/DDBJ whole genome shotgun (WGS) entry which is preliminary data.</text>
</comment>